<protein>
    <recommendedName>
        <fullName evidence="5">DDB1- and CUL4-associated factor 11</fullName>
    </recommendedName>
</protein>
<reference evidence="3" key="1">
    <citation type="journal article" date="2023" name="Mol. Biol. Evol.">
        <title>Third-Generation Sequencing Reveals the Adaptive Role of the Epigenome in Three Deep-Sea Polychaetes.</title>
        <authorList>
            <person name="Perez M."/>
            <person name="Aroh O."/>
            <person name="Sun Y."/>
            <person name="Lan Y."/>
            <person name="Juniper S.K."/>
            <person name="Young C.R."/>
            <person name="Angers B."/>
            <person name="Qian P.Y."/>
        </authorList>
    </citation>
    <scope>NUCLEOTIDE SEQUENCE</scope>
    <source>
        <strain evidence="3">R07B-5</strain>
    </source>
</reference>
<dbReference type="PROSITE" id="PS50082">
    <property type="entry name" value="WD_REPEATS_2"/>
    <property type="match status" value="2"/>
</dbReference>
<evidence type="ECO:0000256" key="1">
    <source>
        <dbReference type="PROSITE-ProRule" id="PRU00221"/>
    </source>
</evidence>
<gene>
    <name evidence="3" type="ORF">NP493_286g02084</name>
</gene>
<keyword evidence="1" id="KW-0853">WD repeat</keyword>
<dbReference type="InterPro" id="IPR015943">
    <property type="entry name" value="WD40/YVTN_repeat-like_dom_sf"/>
</dbReference>
<accession>A0AAD9NX02</accession>
<dbReference type="AlphaFoldDB" id="A0AAD9NX02"/>
<feature type="region of interest" description="Disordered" evidence="2">
    <location>
        <begin position="1"/>
        <end position="54"/>
    </location>
</feature>
<dbReference type="InterPro" id="IPR001680">
    <property type="entry name" value="WD40_rpt"/>
</dbReference>
<feature type="compositionally biased region" description="Low complexity" evidence="2">
    <location>
        <begin position="31"/>
        <end position="43"/>
    </location>
</feature>
<dbReference type="InterPro" id="IPR051859">
    <property type="entry name" value="DCAF"/>
</dbReference>
<organism evidence="3 4">
    <name type="scientific">Ridgeia piscesae</name>
    <name type="common">Tubeworm</name>
    <dbReference type="NCBI Taxonomy" id="27915"/>
    <lineage>
        <taxon>Eukaryota</taxon>
        <taxon>Metazoa</taxon>
        <taxon>Spiralia</taxon>
        <taxon>Lophotrochozoa</taxon>
        <taxon>Annelida</taxon>
        <taxon>Polychaeta</taxon>
        <taxon>Sedentaria</taxon>
        <taxon>Canalipalpata</taxon>
        <taxon>Sabellida</taxon>
        <taxon>Siboglinidae</taxon>
        <taxon>Ridgeia</taxon>
    </lineage>
</organism>
<dbReference type="SUPFAM" id="SSF50978">
    <property type="entry name" value="WD40 repeat-like"/>
    <property type="match status" value="1"/>
</dbReference>
<sequence>MGLGSSRQRRVMSEAERRSPAQADSDTDSHSAGVAARGARVSANAVTRRDAANESTDSDIINLVSYLIYSNQVQSLSDDDQFSDDSEIYDDEDVYVTQAMPVPTDTNPDVQAMDNSELKQEILLRSGRCDEHVKKVKPLIPNLIQQREIGIRGRQRFSCGDCCVIQSCFLPNRMRTVAYHRQKAFCGIYSADGNLFLSACQDHYMRVYDTSHGQFSKVKMVRARDVGWSVVDTCFSPDGNYLIYSSWSNYIHLLNIFGEQQIHEALPLHPESDNSFCIFSLAFSNDNRDIMGGANDGSLYVYDREKNIRSLKIDAHEDDVNAVAFADASSQILFSGGDDGLCKVWDRRTLSETKPTPVGVLAGHMDGITFIDTKGDGRYLLSNSKDQTIKLWDMRCFSSKTAQRATKKEVCRQTWDYRWQRVPKKVVRQREKLEGDSSLMTYRGHSVLHTLVRSRFSPAHTTGHRYIYTGCATGAVVIYDILTGRVVSRLDGHRACVRDVSWHPYNHQLISTSVSVQQPVCSDITVFKHEIPLLLMCPSHLYVTKSPTLL</sequence>
<dbReference type="Pfam" id="PF00400">
    <property type="entry name" value="WD40"/>
    <property type="match status" value="3"/>
</dbReference>
<proteinExistence type="predicted"/>
<dbReference type="GO" id="GO:0080008">
    <property type="term" value="C:Cul4-RING E3 ubiquitin ligase complex"/>
    <property type="evidence" value="ECO:0007669"/>
    <property type="project" value="TreeGrafter"/>
</dbReference>
<dbReference type="InterPro" id="IPR036322">
    <property type="entry name" value="WD40_repeat_dom_sf"/>
</dbReference>
<dbReference type="GO" id="GO:0043161">
    <property type="term" value="P:proteasome-mediated ubiquitin-dependent protein catabolic process"/>
    <property type="evidence" value="ECO:0007669"/>
    <property type="project" value="TreeGrafter"/>
</dbReference>
<evidence type="ECO:0000256" key="2">
    <source>
        <dbReference type="SAM" id="MobiDB-lite"/>
    </source>
</evidence>
<keyword evidence="4" id="KW-1185">Reference proteome</keyword>
<dbReference type="EMBL" id="JAODUO010000286">
    <property type="protein sequence ID" value="KAK2184027.1"/>
    <property type="molecule type" value="Genomic_DNA"/>
</dbReference>
<comment type="caution">
    <text evidence="3">The sequence shown here is derived from an EMBL/GenBank/DDBJ whole genome shotgun (WGS) entry which is preliminary data.</text>
</comment>
<dbReference type="Gene3D" id="2.130.10.10">
    <property type="entry name" value="YVTN repeat-like/Quinoprotein amine dehydrogenase"/>
    <property type="match status" value="3"/>
</dbReference>
<name>A0AAD9NX02_RIDPI</name>
<dbReference type="PANTHER" id="PTHR19847:SF7">
    <property type="entry name" value="DDB1- AND CUL4-ASSOCIATED FACTOR 11"/>
    <property type="match status" value="1"/>
</dbReference>
<feature type="repeat" description="WD" evidence="1">
    <location>
        <begin position="361"/>
        <end position="395"/>
    </location>
</feature>
<dbReference type="Proteomes" id="UP001209878">
    <property type="component" value="Unassembled WGS sequence"/>
</dbReference>
<dbReference type="PANTHER" id="PTHR19847">
    <property type="entry name" value="DDB1- AND CUL4-ASSOCIATED FACTOR 11"/>
    <property type="match status" value="1"/>
</dbReference>
<dbReference type="PROSITE" id="PS50294">
    <property type="entry name" value="WD_REPEATS_REGION"/>
    <property type="match status" value="2"/>
</dbReference>
<evidence type="ECO:0000313" key="4">
    <source>
        <dbReference type="Proteomes" id="UP001209878"/>
    </source>
</evidence>
<feature type="repeat" description="WD" evidence="1">
    <location>
        <begin position="313"/>
        <end position="355"/>
    </location>
</feature>
<evidence type="ECO:0008006" key="5">
    <source>
        <dbReference type="Google" id="ProtNLM"/>
    </source>
</evidence>
<evidence type="ECO:0000313" key="3">
    <source>
        <dbReference type="EMBL" id="KAK2184027.1"/>
    </source>
</evidence>
<dbReference type="SMART" id="SM00320">
    <property type="entry name" value="WD40"/>
    <property type="match status" value="7"/>
</dbReference>